<protein>
    <submittedName>
        <fullName evidence="1">Uncharacterized protein</fullName>
    </submittedName>
</protein>
<evidence type="ECO:0000313" key="2">
    <source>
        <dbReference type="Proteomes" id="UP001055811"/>
    </source>
</evidence>
<gene>
    <name evidence="1" type="ORF">L2E82_11741</name>
</gene>
<dbReference type="EMBL" id="CM042010">
    <property type="protein sequence ID" value="KAI3781718.1"/>
    <property type="molecule type" value="Genomic_DNA"/>
</dbReference>
<accession>A0ACB9GE09</accession>
<keyword evidence="2" id="KW-1185">Reference proteome</keyword>
<comment type="caution">
    <text evidence="1">The sequence shown here is derived from an EMBL/GenBank/DDBJ whole genome shotgun (WGS) entry which is preliminary data.</text>
</comment>
<organism evidence="1 2">
    <name type="scientific">Cichorium intybus</name>
    <name type="common">Chicory</name>
    <dbReference type="NCBI Taxonomy" id="13427"/>
    <lineage>
        <taxon>Eukaryota</taxon>
        <taxon>Viridiplantae</taxon>
        <taxon>Streptophyta</taxon>
        <taxon>Embryophyta</taxon>
        <taxon>Tracheophyta</taxon>
        <taxon>Spermatophyta</taxon>
        <taxon>Magnoliopsida</taxon>
        <taxon>eudicotyledons</taxon>
        <taxon>Gunneridae</taxon>
        <taxon>Pentapetalae</taxon>
        <taxon>asterids</taxon>
        <taxon>campanulids</taxon>
        <taxon>Asterales</taxon>
        <taxon>Asteraceae</taxon>
        <taxon>Cichorioideae</taxon>
        <taxon>Cichorieae</taxon>
        <taxon>Cichoriinae</taxon>
        <taxon>Cichorium</taxon>
    </lineage>
</organism>
<evidence type="ECO:0000313" key="1">
    <source>
        <dbReference type="EMBL" id="KAI3781718.1"/>
    </source>
</evidence>
<proteinExistence type="predicted"/>
<dbReference type="Proteomes" id="UP001055811">
    <property type="component" value="Linkage Group LG02"/>
</dbReference>
<sequence>MIHPRPFDLLWPNKSRPKRRRNDEKEPKVTRREINGRQPSLPNLPPSSPTLTLLHLRLICSLFNICALYQ</sequence>
<reference evidence="2" key="1">
    <citation type="journal article" date="2022" name="Mol. Ecol. Resour.">
        <title>The genomes of chicory, endive, great burdock and yacon provide insights into Asteraceae palaeo-polyploidization history and plant inulin production.</title>
        <authorList>
            <person name="Fan W."/>
            <person name="Wang S."/>
            <person name="Wang H."/>
            <person name="Wang A."/>
            <person name="Jiang F."/>
            <person name="Liu H."/>
            <person name="Zhao H."/>
            <person name="Xu D."/>
            <person name="Zhang Y."/>
        </authorList>
    </citation>
    <scope>NUCLEOTIDE SEQUENCE [LARGE SCALE GENOMIC DNA]</scope>
    <source>
        <strain evidence="2">cv. Punajuju</strain>
    </source>
</reference>
<name>A0ACB9GE09_CICIN</name>
<reference evidence="1 2" key="2">
    <citation type="journal article" date="2022" name="Mol. Ecol. Resour.">
        <title>The genomes of chicory, endive, great burdock and yacon provide insights into Asteraceae paleo-polyploidization history and plant inulin production.</title>
        <authorList>
            <person name="Fan W."/>
            <person name="Wang S."/>
            <person name="Wang H."/>
            <person name="Wang A."/>
            <person name="Jiang F."/>
            <person name="Liu H."/>
            <person name="Zhao H."/>
            <person name="Xu D."/>
            <person name="Zhang Y."/>
        </authorList>
    </citation>
    <scope>NUCLEOTIDE SEQUENCE [LARGE SCALE GENOMIC DNA]</scope>
    <source>
        <strain evidence="2">cv. Punajuju</strain>
        <tissue evidence="1">Leaves</tissue>
    </source>
</reference>